<dbReference type="PANTHER" id="PTHR14939:SF5">
    <property type="entry name" value="F-BOX ONLY PROTEIN 22"/>
    <property type="match status" value="1"/>
</dbReference>
<comment type="subcellular location">
    <subcellularLocation>
        <location evidence="1">Cell membrane</location>
        <topology evidence="1">Multi-pass membrane protein</topology>
    </subcellularLocation>
</comment>
<dbReference type="InterPro" id="IPR013702">
    <property type="entry name" value="FIST_domain_N"/>
</dbReference>
<feature type="domain" description="FIST" evidence="6">
    <location>
        <begin position="37"/>
        <end position="232"/>
    </location>
</feature>
<accession>E7C636</accession>
<keyword evidence="4" id="KW-1133">Transmembrane helix</keyword>
<dbReference type="PANTHER" id="PTHR14939">
    <property type="entry name" value="F-BOX ONLY PROTEIN 22"/>
    <property type="match status" value="1"/>
</dbReference>
<dbReference type="InterPro" id="IPR019494">
    <property type="entry name" value="FIST_C"/>
</dbReference>
<evidence type="ECO:0000256" key="1">
    <source>
        <dbReference type="ARBA" id="ARBA00004651"/>
    </source>
</evidence>
<evidence type="ECO:0000256" key="3">
    <source>
        <dbReference type="ARBA" id="ARBA00022692"/>
    </source>
</evidence>
<keyword evidence="5" id="KW-0472">Membrane</keyword>
<keyword evidence="2" id="KW-1003">Cell membrane</keyword>
<dbReference type="Pfam" id="PF08495">
    <property type="entry name" value="FIST"/>
    <property type="match status" value="1"/>
</dbReference>
<evidence type="ECO:0000256" key="5">
    <source>
        <dbReference type="ARBA" id="ARBA00023136"/>
    </source>
</evidence>
<dbReference type="GO" id="GO:0005886">
    <property type="term" value="C:plasma membrane"/>
    <property type="evidence" value="ECO:0007669"/>
    <property type="project" value="UniProtKB-SubCell"/>
</dbReference>
<dbReference type="SMART" id="SM01204">
    <property type="entry name" value="FIST_C"/>
    <property type="match status" value="1"/>
</dbReference>
<reference evidence="8" key="1">
    <citation type="submission" date="2010-01" db="EMBL/GenBank/DDBJ databases">
        <title>Genome fragments of uncultured bacteria from the North Pacific subtropical Gyre.</title>
        <authorList>
            <person name="Pham V.D."/>
            <person name="Delong E.F."/>
        </authorList>
    </citation>
    <scope>NUCLEOTIDE SEQUENCE</scope>
</reference>
<dbReference type="SMART" id="SM00897">
    <property type="entry name" value="FIST"/>
    <property type="match status" value="1"/>
</dbReference>
<keyword evidence="3" id="KW-0812">Transmembrane</keyword>
<dbReference type="InterPro" id="IPR016741">
    <property type="entry name" value="UCP018953"/>
</dbReference>
<dbReference type="PIRSF" id="PIRSF018953">
    <property type="entry name" value="UCP018953"/>
    <property type="match status" value="1"/>
</dbReference>
<proteinExistence type="predicted"/>
<feature type="domain" description="FIST C-domain" evidence="7">
    <location>
        <begin position="233"/>
        <end position="377"/>
    </location>
</feature>
<evidence type="ECO:0000256" key="2">
    <source>
        <dbReference type="ARBA" id="ARBA00022475"/>
    </source>
</evidence>
<dbReference type="Pfam" id="PF10442">
    <property type="entry name" value="FIST_C"/>
    <property type="match status" value="1"/>
</dbReference>
<sequence length="395" mass="42975">MKTTETTRFASALSESVDWQQAVDEVCSQVRGPDDPPPDLVVMFFSSDHAEVAEQLAAEIHRRLQCDALLGTSAESVLGRGQEVEQQPALSLWAGWLPGASLLPMKLDFERTPEGGVILGWPDDLPQDWQDPAALLVLADPFSFPMELLLERFNADQPGMPICGGMASGCSVPGESRLVLAGDCMSEGAVAVRLGGELKIRTLVSQGCRPIGEHMVITQSEHNVVQQLRGESAMLRLKEVFDRLPANDQERVQQGLFLGRVVSEYQDDFEQGDFLIRNVIGMDPEQGTITVADYMRAGQTVQFHIRDQETASAELVQLLSSLQADDSFQPAGGLLFTCNGRGSRLFDTPHHDATMVQQHLADIPLAGFFAQGEIGPIGGENFLHGFTASVILFGS</sequence>
<dbReference type="AlphaFoldDB" id="E7C636"/>
<evidence type="ECO:0000259" key="7">
    <source>
        <dbReference type="SMART" id="SM01204"/>
    </source>
</evidence>
<evidence type="ECO:0000313" key="8">
    <source>
        <dbReference type="EMBL" id="ADI22910.1"/>
    </source>
</evidence>
<protein>
    <submittedName>
        <fullName evidence="8">Uncharacterized protein conserved in bacteria</fullName>
    </submittedName>
</protein>
<evidence type="ECO:0000259" key="6">
    <source>
        <dbReference type="SMART" id="SM00897"/>
    </source>
</evidence>
<name>E7C636_9HYPH</name>
<evidence type="ECO:0000256" key="4">
    <source>
        <dbReference type="ARBA" id="ARBA00022989"/>
    </source>
</evidence>
<dbReference type="EMBL" id="GU568000">
    <property type="protein sequence ID" value="ADI22910.1"/>
    <property type="molecule type" value="Genomic_DNA"/>
</dbReference>
<organism evidence="8">
    <name type="scientific">uncultured Rhizobium sp. HF0500_35F13</name>
    <dbReference type="NCBI Taxonomy" id="723627"/>
    <lineage>
        <taxon>Bacteria</taxon>
        <taxon>Pseudomonadati</taxon>
        <taxon>Pseudomonadota</taxon>
        <taxon>Alphaproteobacteria</taxon>
        <taxon>Hyphomicrobiales</taxon>
        <taxon>Rhizobiaceae</taxon>
        <taxon>Rhizobium/Agrobacterium group</taxon>
        <taxon>Rhizobium</taxon>
        <taxon>environmental samples</taxon>
    </lineage>
</organism>